<dbReference type="GO" id="GO:0071555">
    <property type="term" value="P:cell wall organization"/>
    <property type="evidence" value="ECO:0007669"/>
    <property type="project" value="UniProtKB-KW"/>
</dbReference>
<feature type="domain" description="Mur ligase N-terminal catalytic" evidence="9">
    <location>
        <begin position="23"/>
        <end position="71"/>
    </location>
</feature>
<dbReference type="EMBL" id="JAJEQN010000021">
    <property type="protein sequence ID" value="MCC2221812.1"/>
    <property type="molecule type" value="Genomic_DNA"/>
</dbReference>
<dbReference type="Pfam" id="PF02875">
    <property type="entry name" value="Mur_ligase_C"/>
    <property type="match status" value="1"/>
</dbReference>
<keyword evidence="12" id="KW-0436">Ligase</keyword>
<keyword evidence="3 8" id="KW-0132">Cell division</keyword>
<dbReference type="SUPFAM" id="SSF63418">
    <property type="entry name" value="MurE/MurF N-terminal domain"/>
    <property type="match status" value="1"/>
</dbReference>
<keyword evidence="6 8" id="KW-0131">Cell cycle</keyword>
<dbReference type="PANTHER" id="PTHR23135:SF4">
    <property type="entry name" value="UDP-N-ACETYLMURAMOYL-L-ALANYL-D-GLUTAMATE--2,6-DIAMINOPIMELATE LIGASE MURE HOMOLOG, CHLOROPLASTIC"/>
    <property type="match status" value="1"/>
</dbReference>
<dbReference type="Pfam" id="PF01225">
    <property type="entry name" value="Mur_ligase"/>
    <property type="match status" value="1"/>
</dbReference>
<comment type="caution">
    <text evidence="12">The sequence shown here is derived from an EMBL/GenBank/DDBJ whole genome shotgun (WGS) entry which is preliminary data.</text>
</comment>
<accession>A0AAE3E410</accession>
<protein>
    <submittedName>
        <fullName evidence="12">UDP-N-acetylmuramoyl-L-alanyl-D-glutamate--2, 6-diaminopimelate ligase</fullName>
        <ecNumber evidence="12">6.3.2.13</ecNumber>
    </submittedName>
</protein>
<dbReference type="GO" id="GO:0005524">
    <property type="term" value="F:ATP binding"/>
    <property type="evidence" value="ECO:0007669"/>
    <property type="project" value="InterPro"/>
</dbReference>
<evidence type="ECO:0000256" key="4">
    <source>
        <dbReference type="ARBA" id="ARBA00022960"/>
    </source>
</evidence>
<evidence type="ECO:0000313" key="13">
    <source>
        <dbReference type="Proteomes" id="UP001198200"/>
    </source>
</evidence>
<dbReference type="PANTHER" id="PTHR23135">
    <property type="entry name" value="MUR LIGASE FAMILY MEMBER"/>
    <property type="match status" value="1"/>
</dbReference>
<keyword evidence="4 8" id="KW-0133">Cell shape</keyword>
<dbReference type="InterPro" id="IPR036565">
    <property type="entry name" value="Mur-like_cat_sf"/>
</dbReference>
<dbReference type="InterPro" id="IPR013221">
    <property type="entry name" value="Mur_ligase_cen"/>
</dbReference>
<keyword evidence="5 8" id="KW-0573">Peptidoglycan synthesis</keyword>
<feature type="domain" description="Mur ligase C-terminal" evidence="10">
    <location>
        <begin position="343"/>
        <end position="467"/>
    </location>
</feature>
<evidence type="ECO:0000259" key="9">
    <source>
        <dbReference type="Pfam" id="PF01225"/>
    </source>
</evidence>
<dbReference type="InterPro" id="IPR005761">
    <property type="entry name" value="UDP-N-AcMur-Glu-dNH2Pim_ligase"/>
</dbReference>
<dbReference type="GO" id="GO:0051301">
    <property type="term" value="P:cell division"/>
    <property type="evidence" value="ECO:0007669"/>
    <property type="project" value="UniProtKB-KW"/>
</dbReference>
<dbReference type="GO" id="GO:0005737">
    <property type="term" value="C:cytoplasm"/>
    <property type="evidence" value="ECO:0007669"/>
    <property type="project" value="UniProtKB-SubCell"/>
</dbReference>
<proteinExistence type="inferred from homology"/>
<evidence type="ECO:0000256" key="1">
    <source>
        <dbReference type="ARBA" id="ARBA00004752"/>
    </source>
</evidence>
<comment type="similarity">
    <text evidence="2">Belongs to the MurCDEF family. MurE subfamily.</text>
</comment>
<evidence type="ECO:0000256" key="7">
    <source>
        <dbReference type="ARBA" id="ARBA00023316"/>
    </source>
</evidence>
<evidence type="ECO:0000256" key="6">
    <source>
        <dbReference type="ARBA" id="ARBA00023306"/>
    </source>
</evidence>
<dbReference type="Gene3D" id="3.90.190.20">
    <property type="entry name" value="Mur ligase, C-terminal domain"/>
    <property type="match status" value="1"/>
</dbReference>
<feature type="domain" description="Mur ligase central" evidence="11">
    <location>
        <begin position="116"/>
        <end position="319"/>
    </location>
</feature>
<dbReference type="EC" id="6.3.2.13" evidence="12"/>
<dbReference type="GO" id="GO:0008765">
    <property type="term" value="F:UDP-N-acetylmuramoylalanyl-D-glutamate-2,6-diaminopimelate ligase activity"/>
    <property type="evidence" value="ECO:0007669"/>
    <property type="project" value="UniProtKB-EC"/>
</dbReference>
<name>A0AAE3E410_9FIRM</name>
<comment type="pathway">
    <text evidence="1 8">Cell wall biogenesis; peptidoglycan biosynthesis.</text>
</comment>
<evidence type="ECO:0000256" key="8">
    <source>
        <dbReference type="RuleBase" id="RU004135"/>
    </source>
</evidence>
<dbReference type="Pfam" id="PF08245">
    <property type="entry name" value="Mur_ligase_M"/>
    <property type="match status" value="1"/>
</dbReference>
<evidence type="ECO:0000256" key="5">
    <source>
        <dbReference type="ARBA" id="ARBA00022984"/>
    </source>
</evidence>
<evidence type="ECO:0000256" key="3">
    <source>
        <dbReference type="ARBA" id="ARBA00022618"/>
    </source>
</evidence>
<sequence length="500" mass="55716">MKLDILLKGIEYHLQQGSPENCEITGLCEDSRKIKCGNLFFCRTGTHTSGKQYLRQALSLGAAAVICEKYDEDSRRILSSQKDICVIETDVSAQTQARLASNFYDFSKEKLLLIGVTGTKGKTTVCAMLQKLFLNNHMLCATVGTNGFFLKDRVTKSSHTTPELFELYGFIAEAVKAGCTHFIAEVSSLAVKQGRIAGLTFDLGIFTNIYPDHIGGNEHASFLEYAYWKKRFFKNCKKVLLNRDDPFSFEIAADKNGICSWYSASVCADGYASEIEKDVEIDGLYQHFLWHWQKMPARSISLKLPGLCNVSNAAAALSAFCLLTSDEQYDSYQLDFSTFSVRGRFEMVGHFQGGTIMIDYAHNEASLKNLLESLRAYHPNRILCMFGCGGNRSAVRRSAMGRVSSELADLTIITQDNSRDEPFEQILADILLGVTGDYVVIRDRKEAIGYCMSQMRPGDLLVLVGKGHEDTQEIAGKVEAFSERDIVESIEKTKKGKVSK</sequence>
<dbReference type="InterPro" id="IPR000713">
    <property type="entry name" value="Mur_ligase_N"/>
</dbReference>
<reference evidence="12 13" key="1">
    <citation type="submission" date="2021-10" db="EMBL/GenBank/DDBJ databases">
        <title>Anaerobic single-cell dispensing facilitates the cultivation of human gut bacteria.</title>
        <authorList>
            <person name="Afrizal A."/>
        </authorList>
    </citation>
    <scope>NUCLEOTIDE SEQUENCE [LARGE SCALE GENOMIC DNA]</scope>
    <source>
        <strain evidence="12 13">CLA-AA-H224</strain>
    </source>
</reference>
<evidence type="ECO:0000256" key="2">
    <source>
        <dbReference type="ARBA" id="ARBA00005898"/>
    </source>
</evidence>
<dbReference type="NCBIfam" id="NF001126">
    <property type="entry name" value="PRK00139.1-4"/>
    <property type="match status" value="1"/>
</dbReference>
<evidence type="ECO:0000259" key="11">
    <source>
        <dbReference type="Pfam" id="PF08245"/>
    </source>
</evidence>
<dbReference type="GO" id="GO:0009252">
    <property type="term" value="P:peptidoglycan biosynthetic process"/>
    <property type="evidence" value="ECO:0007669"/>
    <property type="project" value="UniProtKB-KW"/>
</dbReference>
<dbReference type="GO" id="GO:0008360">
    <property type="term" value="P:regulation of cell shape"/>
    <property type="evidence" value="ECO:0007669"/>
    <property type="project" value="UniProtKB-KW"/>
</dbReference>
<comment type="subcellular location">
    <subcellularLocation>
        <location evidence="8">Cytoplasm</location>
    </subcellularLocation>
</comment>
<evidence type="ECO:0000259" key="10">
    <source>
        <dbReference type="Pfam" id="PF02875"/>
    </source>
</evidence>
<keyword evidence="13" id="KW-1185">Reference proteome</keyword>
<dbReference type="Gene3D" id="3.40.1190.10">
    <property type="entry name" value="Mur-like, catalytic domain"/>
    <property type="match status" value="1"/>
</dbReference>
<dbReference type="SUPFAM" id="SSF53623">
    <property type="entry name" value="MurD-like peptide ligases, catalytic domain"/>
    <property type="match status" value="1"/>
</dbReference>
<dbReference type="SUPFAM" id="SSF53244">
    <property type="entry name" value="MurD-like peptide ligases, peptide-binding domain"/>
    <property type="match status" value="1"/>
</dbReference>
<keyword evidence="7 8" id="KW-0961">Cell wall biogenesis/degradation</keyword>
<dbReference type="InterPro" id="IPR004101">
    <property type="entry name" value="Mur_ligase_C"/>
</dbReference>
<dbReference type="NCBIfam" id="TIGR01085">
    <property type="entry name" value="murE"/>
    <property type="match status" value="1"/>
</dbReference>
<organism evidence="12 13">
    <name type="scientific">Anthropogastromicrobium aceti</name>
    <dbReference type="NCBI Taxonomy" id="2981768"/>
    <lineage>
        <taxon>Bacteria</taxon>
        <taxon>Bacillati</taxon>
        <taxon>Bacillota</taxon>
        <taxon>Clostridia</taxon>
        <taxon>Lachnospirales</taxon>
        <taxon>Lachnospiraceae</taxon>
        <taxon>Anthropogastromicrobium</taxon>
    </lineage>
</organism>
<dbReference type="InterPro" id="IPR035911">
    <property type="entry name" value="MurE/MurF_N"/>
</dbReference>
<gene>
    <name evidence="12" type="ORF">LKD48_09220</name>
</gene>
<dbReference type="RefSeq" id="WP_308731852.1">
    <property type="nucleotide sequence ID" value="NZ_JAJEQN010000021.1"/>
</dbReference>
<dbReference type="InterPro" id="IPR036615">
    <property type="entry name" value="Mur_ligase_C_dom_sf"/>
</dbReference>
<dbReference type="Gene3D" id="3.40.1390.10">
    <property type="entry name" value="MurE/MurF, N-terminal domain"/>
    <property type="match status" value="1"/>
</dbReference>
<dbReference type="Proteomes" id="UP001198200">
    <property type="component" value="Unassembled WGS sequence"/>
</dbReference>
<evidence type="ECO:0000313" key="12">
    <source>
        <dbReference type="EMBL" id="MCC2221812.1"/>
    </source>
</evidence>
<dbReference type="AlphaFoldDB" id="A0AAE3E410"/>